<feature type="compositionally biased region" description="Basic and acidic residues" evidence="1">
    <location>
        <begin position="300"/>
        <end position="309"/>
    </location>
</feature>
<proteinExistence type="predicted"/>
<dbReference type="EMBL" id="FMZP01000032">
    <property type="protein sequence ID" value="SDD58177.1"/>
    <property type="molecule type" value="Genomic_DNA"/>
</dbReference>
<protein>
    <submittedName>
        <fullName evidence="2">Uncharacterized protein</fullName>
    </submittedName>
</protein>
<reference evidence="4 5" key="2">
    <citation type="submission" date="2016-10" db="EMBL/GenBank/DDBJ databases">
        <authorList>
            <person name="Varghese N."/>
            <person name="Submissions S."/>
        </authorList>
    </citation>
    <scope>NUCLEOTIDE SEQUENCE [LARGE SCALE GENOMIC DNA]</scope>
    <source>
        <strain evidence="2 5">CDM_1</strain>
        <strain evidence="4">CDM_6</strain>
    </source>
</reference>
<evidence type="ECO:0000313" key="4">
    <source>
        <dbReference type="Proteomes" id="UP000199320"/>
    </source>
</evidence>
<dbReference type="EMBL" id="FOIC01000020">
    <property type="protein sequence ID" value="SET95570.1"/>
    <property type="molecule type" value="Genomic_DNA"/>
</dbReference>
<evidence type="ECO:0000313" key="5">
    <source>
        <dbReference type="Proteomes" id="UP000324021"/>
    </source>
</evidence>
<keyword evidence="4" id="KW-1185">Reference proteome</keyword>
<feature type="compositionally biased region" description="Basic and acidic residues" evidence="1">
    <location>
        <begin position="318"/>
        <end position="327"/>
    </location>
</feature>
<evidence type="ECO:0000256" key="1">
    <source>
        <dbReference type="SAM" id="MobiDB-lite"/>
    </source>
</evidence>
<dbReference type="Proteomes" id="UP000199320">
    <property type="component" value="Unassembled WGS sequence"/>
</dbReference>
<organism evidence="2 5">
    <name type="scientific">Natrinema hispanicum</name>
    <dbReference type="NCBI Taxonomy" id="392421"/>
    <lineage>
        <taxon>Archaea</taxon>
        <taxon>Methanobacteriati</taxon>
        <taxon>Methanobacteriota</taxon>
        <taxon>Stenosarchaea group</taxon>
        <taxon>Halobacteria</taxon>
        <taxon>Halobacteriales</taxon>
        <taxon>Natrialbaceae</taxon>
        <taxon>Natrinema</taxon>
    </lineage>
</organism>
<name>A0A1G6VYW1_9EURY</name>
<sequence length="327" mass="37767">MWRGTSHSSDERQSLQPLDETFSEAKTFHEADQLRVRLSGVMVQERRDRFKPPGRWHNDLIVKTRYRFKNEPPVDRLHYIEKEQRLGWRGDFFDDVIVSVPDLQNDRLHLRVQVYDVDGVNTDLVDTIQKFSESSAVLFPQLATYANIARLGSKPLVDLVNNIDQHDEILDEELWLEINQPQTRHKLLQPGYFVCFRDESVSGDLTLDDDLRVLQDGDAYTDGSYAVLELDKNHELQPKREIDQKVAKMVAELAGKGRSSESALHFLRETLEAYSKYEKLERLRELDGEPHPSARCNARAEELRDELKADPVLGPALRMKESGQADD</sequence>
<accession>A0A1G6VYW1</accession>
<feature type="region of interest" description="Disordered" evidence="1">
    <location>
        <begin position="300"/>
        <end position="327"/>
    </location>
</feature>
<gene>
    <name evidence="3" type="ORF">SAMN04488694_12013</name>
    <name evidence="2" type="ORF">SAMN05192552_103222</name>
</gene>
<reference evidence="3" key="1">
    <citation type="submission" date="2016-10" db="EMBL/GenBank/DDBJ databases">
        <authorList>
            <person name="de Groot N.N."/>
        </authorList>
    </citation>
    <scope>NUCLEOTIDE SEQUENCE [LARGE SCALE GENOMIC DNA]</scope>
    <source>
        <strain evidence="3">CDM_6</strain>
    </source>
</reference>
<dbReference type="Proteomes" id="UP000324021">
    <property type="component" value="Unassembled WGS sequence"/>
</dbReference>
<evidence type="ECO:0000313" key="3">
    <source>
        <dbReference type="EMBL" id="SET95570.1"/>
    </source>
</evidence>
<dbReference type="AlphaFoldDB" id="A0A1G6VYW1"/>
<evidence type="ECO:0000313" key="2">
    <source>
        <dbReference type="EMBL" id="SDD58177.1"/>
    </source>
</evidence>